<evidence type="ECO:0000256" key="5">
    <source>
        <dbReference type="ARBA" id="ARBA00022843"/>
    </source>
</evidence>
<comment type="subcellular location">
    <subcellularLocation>
        <location evidence="1">Nucleus</location>
    </subcellularLocation>
</comment>
<dbReference type="GO" id="GO:0000122">
    <property type="term" value="P:negative regulation of transcription by RNA polymerase II"/>
    <property type="evidence" value="ECO:0007669"/>
    <property type="project" value="TreeGrafter"/>
</dbReference>
<dbReference type="PROSITE" id="PS50297">
    <property type="entry name" value="ANK_REP_REGION"/>
    <property type="match status" value="2"/>
</dbReference>
<feature type="compositionally biased region" description="Polar residues" evidence="9">
    <location>
        <begin position="323"/>
        <end position="337"/>
    </location>
</feature>
<feature type="compositionally biased region" description="Low complexity" evidence="9">
    <location>
        <begin position="1210"/>
        <end position="1219"/>
    </location>
</feature>
<dbReference type="InterPro" id="IPR036770">
    <property type="entry name" value="Ankyrin_rpt-contain_sf"/>
</dbReference>
<dbReference type="InterPro" id="IPR032365">
    <property type="entry name" value="PUFD"/>
</dbReference>
<feature type="compositionally biased region" description="Acidic residues" evidence="9">
    <location>
        <begin position="731"/>
        <end position="745"/>
    </location>
</feature>
<evidence type="ECO:0000256" key="1">
    <source>
        <dbReference type="ARBA" id="ARBA00004123"/>
    </source>
</evidence>
<dbReference type="Pfam" id="PF12796">
    <property type="entry name" value="Ank_2"/>
    <property type="match status" value="1"/>
</dbReference>
<feature type="domain" description="BCL-6 corepressor PCGF1 binding" evidence="11">
    <location>
        <begin position="1430"/>
        <end position="1540"/>
    </location>
</feature>
<keyword evidence="5" id="KW-0832">Ubl conjugation</keyword>
<feature type="compositionally biased region" description="Basic and acidic residues" evidence="9">
    <location>
        <begin position="1047"/>
        <end position="1064"/>
    </location>
</feature>
<dbReference type="Pfam" id="PF15808">
    <property type="entry name" value="BCOR"/>
    <property type="match status" value="1"/>
</dbReference>
<proteinExistence type="inferred from homology"/>
<dbReference type="Gene3D" id="3.10.260.40">
    <property type="entry name" value="BCL-6 corepressor, PCGF1 binding domain"/>
    <property type="match status" value="1"/>
</dbReference>
<dbReference type="Proteomes" id="UP000829720">
    <property type="component" value="Unassembled WGS sequence"/>
</dbReference>
<keyword evidence="6" id="KW-0539">Nucleus</keyword>
<name>A0A8T3DRW3_9TELE</name>
<keyword evidence="2" id="KW-1017">Isopeptide bond</keyword>
<feature type="compositionally biased region" description="Low complexity" evidence="9">
    <location>
        <begin position="81"/>
        <end position="114"/>
    </location>
</feature>
<dbReference type="GO" id="GO:0005634">
    <property type="term" value="C:nucleus"/>
    <property type="evidence" value="ECO:0007669"/>
    <property type="project" value="UniProtKB-SubCell"/>
</dbReference>
<dbReference type="GO" id="GO:0003714">
    <property type="term" value="F:transcription corepressor activity"/>
    <property type="evidence" value="ECO:0007669"/>
    <property type="project" value="TreeGrafter"/>
</dbReference>
<feature type="repeat" description="ANK" evidence="8">
    <location>
        <begin position="1293"/>
        <end position="1325"/>
    </location>
</feature>
<evidence type="ECO:0000256" key="2">
    <source>
        <dbReference type="ARBA" id="ARBA00022499"/>
    </source>
</evidence>
<keyword evidence="8" id="KW-0040">ANK repeat</keyword>
<feature type="compositionally biased region" description="Low complexity" evidence="9">
    <location>
        <begin position="277"/>
        <end position="290"/>
    </location>
</feature>
<evidence type="ECO:0000256" key="9">
    <source>
        <dbReference type="SAM" id="MobiDB-lite"/>
    </source>
</evidence>
<evidence type="ECO:0000256" key="8">
    <source>
        <dbReference type="PROSITE-ProRule" id="PRU00023"/>
    </source>
</evidence>
<evidence type="ECO:0008006" key="14">
    <source>
        <dbReference type="Google" id="ProtNLM"/>
    </source>
</evidence>
<feature type="compositionally biased region" description="Basic and acidic residues" evidence="9">
    <location>
        <begin position="188"/>
        <end position="205"/>
    </location>
</feature>
<dbReference type="InterPro" id="IPR038227">
    <property type="entry name" value="PUFD_som_sf"/>
</dbReference>
<accession>A0A8T3DRW3</accession>
<feature type="compositionally biased region" description="Basic and acidic residues" evidence="9">
    <location>
        <begin position="837"/>
        <end position="847"/>
    </location>
</feature>
<keyword evidence="13" id="KW-1185">Reference proteome</keyword>
<dbReference type="EMBL" id="JAERUA010000005">
    <property type="protein sequence ID" value="KAI1899831.1"/>
    <property type="molecule type" value="Genomic_DNA"/>
</dbReference>
<dbReference type="PANTHER" id="PTHR24117">
    <property type="entry name" value="AGAP007537-PB"/>
    <property type="match status" value="1"/>
</dbReference>
<feature type="compositionally biased region" description="Basic and acidic residues" evidence="9">
    <location>
        <begin position="1097"/>
        <end position="1108"/>
    </location>
</feature>
<dbReference type="InterPro" id="IPR047144">
    <property type="entry name" value="BCOR-like"/>
</dbReference>
<gene>
    <name evidence="12" type="ORF">AGOR_G00065810</name>
</gene>
<evidence type="ECO:0000256" key="3">
    <source>
        <dbReference type="ARBA" id="ARBA00022553"/>
    </source>
</evidence>
<keyword evidence="4" id="KW-0677">Repeat</keyword>
<evidence type="ECO:0000256" key="6">
    <source>
        <dbReference type="ARBA" id="ARBA00023242"/>
    </source>
</evidence>
<keyword evidence="3" id="KW-0597">Phosphoprotein</keyword>
<evidence type="ECO:0000259" key="11">
    <source>
        <dbReference type="Pfam" id="PF16553"/>
    </source>
</evidence>
<feature type="region of interest" description="Disordered" evidence="9">
    <location>
        <begin position="1021"/>
        <end position="1247"/>
    </location>
</feature>
<feature type="compositionally biased region" description="Basic and acidic residues" evidence="9">
    <location>
        <begin position="547"/>
        <end position="581"/>
    </location>
</feature>
<evidence type="ECO:0000313" key="12">
    <source>
        <dbReference type="EMBL" id="KAI1899831.1"/>
    </source>
</evidence>
<evidence type="ECO:0000256" key="4">
    <source>
        <dbReference type="ARBA" id="ARBA00022737"/>
    </source>
</evidence>
<dbReference type="InterPro" id="IPR031628">
    <property type="entry name" value="BCOR"/>
</dbReference>
<dbReference type="SUPFAM" id="SSF48403">
    <property type="entry name" value="Ankyrin repeat"/>
    <property type="match status" value="1"/>
</dbReference>
<dbReference type="Pfam" id="PF16553">
    <property type="entry name" value="PUFD"/>
    <property type="match status" value="1"/>
</dbReference>
<feature type="compositionally biased region" description="Basic and acidic residues" evidence="9">
    <location>
        <begin position="707"/>
        <end position="718"/>
    </location>
</feature>
<dbReference type="OrthoDB" id="3666223at2759"/>
<feature type="compositionally biased region" description="Pro residues" evidence="9">
    <location>
        <begin position="1220"/>
        <end position="1247"/>
    </location>
</feature>
<feature type="region of interest" description="Disordered" evidence="9">
    <location>
        <begin position="620"/>
        <end position="646"/>
    </location>
</feature>
<feature type="compositionally biased region" description="Basic and acidic residues" evidence="9">
    <location>
        <begin position="23"/>
        <end position="79"/>
    </location>
</feature>
<feature type="compositionally biased region" description="Polar residues" evidence="9">
    <location>
        <begin position="406"/>
        <end position="430"/>
    </location>
</feature>
<evidence type="ECO:0000256" key="7">
    <source>
        <dbReference type="ARBA" id="ARBA00034703"/>
    </source>
</evidence>
<feature type="compositionally biased region" description="Pro residues" evidence="9">
    <location>
        <begin position="171"/>
        <end position="184"/>
    </location>
</feature>
<feature type="region of interest" description="Disordered" evidence="9">
    <location>
        <begin position="547"/>
        <end position="598"/>
    </location>
</feature>
<reference evidence="12" key="1">
    <citation type="submission" date="2021-01" db="EMBL/GenBank/DDBJ databases">
        <authorList>
            <person name="Zahm M."/>
            <person name="Roques C."/>
            <person name="Cabau C."/>
            <person name="Klopp C."/>
            <person name="Donnadieu C."/>
            <person name="Jouanno E."/>
            <person name="Lampietro C."/>
            <person name="Louis A."/>
            <person name="Herpin A."/>
            <person name="Echchiki A."/>
            <person name="Berthelot C."/>
            <person name="Parey E."/>
            <person name="Roest-Crollius H."/>
            <person name="Braasch I."/>
            <person name="Postlethwait J."/>
            <person name="Bobe J."/>
            <person name="Montfort J."/>
            <person name="Bouchez O."/>
            <person name="Begum T."/>
            <person name="Mejri S."/>
            <person name="Adams A."/>
            <person name="Chen W.-J."/>
            <person name="Guiguen Y."/>
        </authorList>
    </citation>
    <scope>NUCLEOTIDE SEQUENCE</scope>
    <source>
        <tissue evidence="12">Blood</tissue>
    </source>
</reference>
<feature type="repeat" description="ANK" evidence="8">
    <location>
        <begin position="1326"/>
        <end position="1358"/>
    </location>
</feature>
<dbReference type="SMART" id="SM00248">
    <property type="entry name" value="ANK"/>
    <property type="match status" value="3"/>
</dbReference>
<evidence type="ECO:0000259" key="10">
    <source>
        <dbReference type="Pfam" id="PF15808"/>
    </source>
</evidence>
<feature type="region of interest" description="Disordered" evidence="9">
    <location>
        <begin position="704"/>
        <end position="756"/>
    </location>
</feature>
<dbReference type="PROSITE" id="PS50088">
    <property type="entry name" value="ANK_REPEAT"/>
    <property type="match status" value="2"/>
</dbReference>
<dbReference type="FunFam" id="1.25.40.20:FF:000032">
    <property type="entry name" value="BCL-6 corepressor isoform X1"/>
    <property type="match status" value="1"/>
</dbReference>
<dbReference type="PANTHER" id="PTHR24117:SF8">
    <property type="entry name" value="BCL-6 COREPRESSOR"/>
    <property type="match status" value="1"/>
</dbReference>
<evidence type="ECO:0000313" key="13">
    <source>
        <dbReference type="Proteomes" id="UP000829720"/>
    </source>
</evidence>
<feature type="domain" description="BCL-6 corepressor non-ankyrin-repeat" evidence="10">
    <location>
        <begin position="990"/>
        <end position="1202"/>
    </location>
</feature>
<comment type="caution">
    <text evidence="12">The sequence shown here is derived from an EMBL/GenBank/DDBJ whole genome shotgun (WGS) entry which is preliminary data.</text>
</comment>
<organism evidence="12 13">
    <name type="scientific">Albula goreensis</name>
    <dbReference type="NCBI Taxonomy" id="1534307"/>
    <lineage>
        <taxon>Eukaryota</taxon>
        <taxon>Metazoa</taxon>
        <taxon>Chordata</taxon>
        <taxon>Craniata</taxon>
        <taxon>Vertebrata</taxon>
        <taxon>Euteleostomi</taxon>
        <taxon>Actinopterygii</taxon>
        <taxon>Neopterygii</taxon>
        <taxon>Teleostei</taxon>
        <taxon>Albuliformes</taxon>
        <taxon>Albulidae</taxon>
        <taxon>Albula</taxon>
    </lineage>
</organism>
<feature type="compositionally biased region" description="Basic and acidic residues" evidence="9">
    <location>
        <begin position="1025"/>
        <end position="1038"/>
    </location>
</feature>
<dbReference type="Gene3D" id="1.25.40.20">
    <property type="entry name" value="Ankyrin repeat-containing domain"/>
    <property type="match status" value="1"/>
</dbReference>
<feature type="compositionally biased region" description="Basic residues" evidence="9">
    <location>
        <begin position="1144"/>
        <end position="1154"/>
    </location>
</feature>
<dbReference type="InterPro" id="IPR002110">
    <property type="entry name" value="Ankyrin_rpt"/>
</dbReference>
<feature type="compositionally biased region" description="Basic and acidic residues" evidence="9">
    <location>
        <begin position="887"/>
        <end position="903"/>
    </location>
</feature>
<protein>
    <recommendedName>
        <fullName evidence="14">BCL-6 corepressor</fullName>
    </recommendedName>
</protein>
<feature type="region of interest" description="Disordered" evidence="9">
    <location>
        <begin position="880"/>
        <end position="936"/>
    </location>
</feature>
<feature type="region of interest" description="Disordered" evidence="9">
    <location>
        <begin position="1"/>
        <end position="430"/>
    </location>
</feature>
<sequence>MQSLGPRIHSEPPTYGQPPHHQLHSEHAHSERSHGERSHGERSHGERSHSERSHSERSHSERSHSERSHGERSHGERVHGSSSKSSRAPSSSKASSSVISSLPSDSAPSLLMPSPRTPSRLSQPPAPPTLIDSTLDFPKPLPRGPPSSSSSSSSPLISHPFYMSTIAPELSAPPPAPPPAPPANQKPKSKEGSSEHRGSSSDRKSSKSPLRTPSERPAQQGPAKDPADKPLDLSAKLGDFGAPPNGFSHKLEVLTKLGHSPSTRYGLPPSREILKETLSSSAPLTVSTSSKPPDRPEIISTLHSSWVVPAPGPSPSPSPAHNAETNQNQTPVSSVIKNRNLERVAPQQRSSSCPRIGESNGGPAINPPPTIVIPTGRPASASPSPNINGEWPKSSPGQPEKVPVVSHSSSQPTMGKPTKTPQRPESQEITYKPQQPHLENGHTPSHLYLPQNDPFLPPSLAYANRYLSYSVSDSMSLPHLPLPGKGPVYPHPVLLGSSSLYPAHLAPKHGLAYGLPSSHGEFLTYHDSQEMVHPLMSPHITLNPKAVERQERKPRPQDKPRHPPELADSPRKPDKRSERPETQGSKPPVKPTSAGSQGTTICIDLVQDDGEVSARAGHYPARMADSDKADLGGVNESSGEGAEPELKQLLLSSRATTQRQAEGDESGVLLPAVRRVPALIEGSPCSSSHSPLPDLLEQQTLRCARTSGDRSGEAETRAIHLYAEPCKEAPEDQESHEDEDDDDDDGSHGSSRTWRSSLAKRIANSSGYVGDRFKFVTTELYADSSKLSREQRALQMEVLSQEESIISQPAANRERAMMRFSELELKEKEGGAATGRESADPQQRSESDWEATPHIARLGGAVLCDEMERESVGNNRVPVLQRCGVPRQERDQGRASEEGKPSEDVGSGGGVGARKRTLCPEESQAPRGEEREASWERAVIQAKRSRMSADVWPERDFTPPSKHLLEEVKDLKVCIELTGLSLRTPYPPPLLHPFRDLWAGQVSPERSEVDGDPALRRRLLAAPGWEERAEPRPLEARAGDGVQPCGKRPEANRNRREEARRSGDAEQGPPTAQLSPACREETDTPPAPPPLTPLQLTDKRQRLKDQRRSGGFGLPSPEADVYACRDEDVAAPRLRRHGDPEKPKGKRQCKTKHISLREQQQQAAHSAEECPDPDPAPDQQVCPDQPSRKRSASLSDYDSPAVRPCPPSLCPAAPQAPLQKPLPQPQPSPPPAGNPPPPDTPASRPMPPEARRLIVNKNAGETLLQRAARLGYEEVVLYCLENKVCDVNHRDNAGYCALHEACARGWLSIVQHLVEHGADINCSAQDGTRPLHDAVENDHLDVVRLLLSYGADPTLATYSGRGLLKMTHSDLMESFLSDYFADLQGRADDDPGLCWDFYGSSVCEPKDDPSAFDILADPPEPGPDEEEQREVFEFEFSDRPLLPCYNIQVSLSQGPRNWLLLSDVLKRLRMSPSAFRAAFPHIDVATVAEAEFYRQASLSQLFSCPEELEGFTPDSKDLLDLVEISSELAALLGSSLECLDNRWDSVAMERS</sequence>
<feature type="compositionally biased region" description="Low complexity" evidence="9">
    <location>
        <begin position="146"/>
        <end position="155"/>
    </location>
</feature>
<comment type="similarity">
    <text evidence="7">Belongs to the BCOR family.</text>
</comment>
<feature type="region of interest" description="Disordered" evidence="9">
    <location>
        <begin position="824"/>
        <end position="853"/>
    </location>
</feature>